<proteinExistence type="inferred from homology"/>
<evidence type="ECO:0000313" key="5">
    <source>
        <dbReference type="Proteomes" id="UP000198773"/>
    </source>
</evidence>
<name>A0A1H4D177_ALKAM</name>
<dbReference type="Pfam" id="PF17782">
    <property type="entry name" value="WHD_DprA"/>
    <property type="match status" value="1"/>
</dbReference>
<evidence type="ECO:0000256" key="1">
    <source>
        <dbReference type="ARBA" id="ARBA00006525"/>
    </source>
</evidence>
<dbReference type="RefSeq" id="WP_091342654.1">
    <property type="nucleotide sequence ID" value="NZ_FNRM01000005.1"/>
</dbReference>
<dbReference type="InterPro" id="IPR041614">
    <property type="entry name" value="DprA_WH"/>
</dbReference>
<dbReference type="Gene3D" id="3.40.50.450">
    <property type="match status" value="1"/>
</dbReference>
<dbReference type="STRING" id="152573.SAMN04488051_10514"/>
<dbReference type="GO" id="GO:0009294">
    <property type="term" value="P:DNA-mediated transformation"/>
    <property type="evidence" value="ECO:0007669"/>
    <property type="project" value="InterPro"/>
</dbReference>
<keyword evidence="5" id="KW-1185">Reference proteome</keyword>
<accession>A0A1H4D177</accession>
<gene>
    <name evidence="4" type="ORF">SAMN04488051_10514</name>
</gene>
<evidence type="ECO:0000259" key="3">
    <source>
        <dbReference type="Pfam" id="PF17782"/>
    </source>
</evidence>
<dbReference type="PANTHER" id="PTHR43022:SF1">
    <property type="entry name" value="PROTEIN SMF"/>
    <property type="match status" value="1"/>
</dbReference>
<reference evidence="4 5" key="1">
    <citation type="submission" date="2016-10" db="EMBL/GenBank/DDBJ databases">
        <authorList>
            <person name="de Groot N.N."/>
        </authorList>
    </citation>
    <scope>NUCLEOTIDE SEQUENCE [LARGE SCALE GENOMIC DNA]</scope>
    <source>
        <strain evidence="4 5">CGMCC 1.3430</strain>
    </source>
</reference>
<dbReference type="AlphaFoldDB" id="A0A1H4D177"/>
<feature type="domain" description="Smf/DprA SLOG" evidence="2">
    <location>
        <begin position="76"/>
        <end position="284"/>
    </location>
</feature>
<dbReference type="Proteomes" id="UP000198773">
    <property type="component" value="Unassembled WGS sequence"/>
</dbReference>
<dbReference type="InterPro" id="IPR036388">
    <property type="entry name" value="WH-like_DNA-bd_sf"/>
</dbReference>
<dbReference type="SUPFAM" id="SSF102405">
    <property type="entry name" value="MCP/YpsA-like"/>
    <property type="match status" value="1"/>
</dbReference>
<evidence type="ECO:0000313" key="4">
    <source>
        <dbReference type="EMBL" id="SEA66270.1"/>
    </source>
</evidence>
<dbReference type="OrthoDB" id="9785707at2"/>
<dbReference type="NCBIfam" id="TIGR00732">
    <property type="entry name" value="dprA"/>
    <property type="match status" value="1"/>
</dbReference>
<dbReference type="Gene3D" id="1.10.10.10">
    <property type="entry name" value="Winged helix-like DNA-binding domain superfamily/Winged helix DNA-binding domain"/>
    <property type="match status" value="1"/>
</dbReference>
<dbReference type="Pfam" id="PF02481">
    <property type="entry name" value="DNA_processg_A"/>
    <property type="match status" value="1"/>
</dbReference>
<protein>
    <submittedName>
        <fullName evidence="4">DNA processing protein</fullName>
    </submittedName>
</protein>
<evidence type="ECO:0000259" key="2">
    <source>
        <dbReference type="Pfam" id="PF02481"/>
    </source>
</evidence>
<organism evidence="4 5">
    <name type="scientific">Alkalimonas amylolytica</name>
    <dbReference type="NCBI Taxonomy" id="152573"/>
    <lineage>
        <taxon>Bacteria</taxon>
        <taxon>Pseudomonadati</taxon>
        <taxon>Pseudomonadota</taxon>
        <taxon>Gammaproteobacteria</taxon>
        <taxon>Alkalimonas</taxon>
    </lineage>
</organism>
<feature type="domain" description="DprA winged helix" evidence="3">
    <location>
        <begin position="307"/>
        <end position="354"/>
    </location>
</feature>
<dbReference type="PANTHER" id="PTHR43022">
    <property type="entry name" value="PROTEIN SMF"/>
    <property type="match status" value="1"/>
</dbReference>
<comment type="similarity">
    <text evidence="1">Belongs to the DprA/Smf family.</text>
</comment>
<dbReference type="InterPro" id="IPR003488">
    <property type="entry name" value="DprA"/>
</dbReference>
<dbReference type="InterPro" id="IPR057666">
    <property type="entry name" value="DrpA_SLOG"/>
</dbReference>
<dbReference type="EMBL" id="FNRM01000005">
    <property type="protein sequence ID" value="SEA66270.1"/>
    <property type="molecule type" value="Genomic_DNA"/>
</dbReference>
<sequence>MEDRLHYLVLAQAGINGYHLQRLVPYCTLAELCRQPASTLRQLGLTERQASAIQKPDPALLQQAERWLLQSELHQLIGFEDARYPALLKQSRQPPILLFVAGNPALLSQPQIAIVGSRQPSPTGKKTAHQFAAELVRHGYVITSGMARGIDSCAHQGALSVQGPTIAVLGHGLSRVYPKSNEALAAQIMQQGALVSEYFPEVDARPAHFPQRNRIVVGLSQGTLVVEAALKSGSLISAHLAVEANRDVFAIPGSIYHPQSAGCHALIQQGAKLTTCVADILEEWTFFAKSGLKQQQSEKNSTPDLFDDTLLANVGDEATAVDQIAERSQLSVADTTIALLQLELAGLVAVVPGGYIRVRST</sequence>